<dbReference type="GO" id="GO:0042450">
    <property type="term" value="P:L-arginine biosynthetic process via ornithine"/>
    <property type="evidence" value="ECO:0007669"/>
    <property type="project" value="UniProtKB-UniRule"/>
</dbReference>
<dbReference type="PRINTS" id="PR00145">
    <property type="entry name" value="ARGSUCLYASE"/>
</dbReference>
<dbReference type="Proteomes" id="UP000184041">
    <property type="component" value="Unassembled WGS sequence"/>
</dbReference>
<dbReference type="InterPro" id="IPR020557">
    <property type="entry name" value="Fumarate_lyase_CS"/>
</dbReference>
<protein>
    <recommendedName>
        <fullName evidence="3 5">Argininosuccinate lyase</fullName>
        <shortName evidence="5">ASAL</shortName>
        <ecNumber evidence="3 5">4.3.2.1</ecNumber>
    </recommendedName>
    <alternativeName>
        <fullName evidence="5">Arginosuccinase</fullName>
    </alternativeName>
</protein>
<evidence type="ECO:0000256" key="2">
    <source>
        <dbReference type="ARBA" id="ARBA00004941"/>
    </source>
</evidence>
<dbReference type="InterPro" id="IPR008948">
    <property type="entry name" value="L-Aspartase-like"/>
</dbReference>
<dbReference type="Gene3D" id="1.10.40.30">
    <property type="entry name" value="Fumarase/aspartase (C-terminal domain)"/>
    <property type="match status" value="1"/>
</dbReference>
<accession>A0A1M4XFB8</accession>
<dbReference type="NCBIfam" id="TIGR00838">
    <property type="entry name" value="argH"/>
    <property type="match status" value="1"/>
</dbReference>
<dbReference type="Gene3D" id="1.10.275.10">
    <property type="entry name" value="Fumarase/aspartase (N-terminal domain)"/>
    <property type="match status" value="1"/>
</dbReference>
<dbReference type="Gene3D" id="1.20.200.10">
    <property type="entry name" value="Fumarase/aspartase (Central domain)"/>
    <property type="match status" value="1"/>
</dbReference>
<dbReference type="InterPro" id="IPR024083">
    <property type="entry name" value="Fumarase/histidase_N"/>
</dbReference>
<dbReference type="PRINTS" id="PR00149">
    <property type="entry name" value="FUMRATELYASE"/>
</dbReference>
<keyword evidence="5" id="KW-0963">Cytoplasm</keyword>
<dbReference type="RefSeq" id="WP_073060160.1">
    <property type="nucleotide sequence ID" value="NZ_FQUS01000004.1"/>
</dbReference>
<keyword evidence="4 5" id="KW-0055">Arginine biosynthesis</keyword>
<dbReference type="EMBL" id="FQUS01000004">
    <property type="protein sequence ID" value="SHE92215.1"/>
    <property type="molecule type" value="Genomic_DNA"/>
</dbReference>
<evidence type="ECO:0000256" key="4">
    <source>
        <dbReference type="ARBA" id="ARBA00022571"/>
    </source>
</evidence>
<name>A0A1M4XFB8_9BACT</name>
<feature type="domain" description="Fumarate lyase N-terminal" evidence="6">
    <location>
        <begin position="9"/>
        <end position="301"/>
    </location>
</feature>
<keyword evidence="8" id="KW-1185">Reference proteome</keyword>
<sequence>MKLWNKEQQETSAIIEQFTVGNDRVLDLEIAEYDLRASKAHARMLHSVGILSDGEREDLLRELDRLLEELEEGSFTIEEKFEDIHSKIEYELTQALGQTGKKIHAGRSRNDQVLVCLHLYAKDQILEIKKLVRELFDRLIALSEQYKEVIIPGYTHMQVAMPSSFGLWFGAYAESLVDDLYMLNAAYRVADQNPLGSAAGFGTSLPLDRTMTTEALDFRTLKYNSVAAQMSRGRLEKMTSFALSAVAGTLSKMAMDVCLYMSQNFGFLSFPDELTTGSSIMPHKKNPDVFELVRAKCNRVQNLPNELTLITGNLPNGYHRDFQLLKDSFFPAVETLKSCLSISHFMFEHVQVNTNVIYDEKYDYLFSVEKVNKNVMRGVPFREAYRKVGEAIAKGTFRPDKKLKHTHEGSIGNLCNEEIKEKFNQAYRSL</sequence>
<dbReference type="EC" id="4.3.2.1" evidence="3 5"/>
<dbReference type="AlphaFoldDB" id="A0A1M4XFB8"/>
<dbReference type="PROSITE" id="PS00163">
    <property type="entry name" value="FUMARATE_LYASES"/>
    <property type="match status" value="1"/>
</dbReference>
<evidence type="ECO:0000259" key="6">
    <source>
        <dbReference type="Pfam" id="PF00206"/>
    </source>
</evidence>
<dbReference type="Pfam" id="PF00206">
    <property type="entry name" value="Lyase_1"/>
    <property type="match status" value="1"/>
</dbReference>
<reference evidence="7 8" key="1">
    <citation type="submission" date="2016-11" db="EMBL/GenBank/DDBJ databases">
        <authorList>
            <person name="Jaros S."/>
            <person name="Januszkiewicz K."/>
            <person name="Wedrychowicz H."/>
        </authorList>
    </citation>
    <scope>NUCLEOTIDE SEQUENCE [LARGE SCALE GENOMIC DNA]</scope>
    <source>
        <strain evidence="7 8">DSM 21986</strain>
    </source>
</reference>
<evidence type="ECO:0000256" key="3">
    <source>
        <dbReference type="ARBA" id="ARBA00012338"/>
    </source>
</evidence>
<comment type="catalytic activity">
    <reaction evidence="1 5">
        <text>2-(N(omega)-L-arginino)succinate = fumarate + L-arginine</text>
        <dbReference type="Rhea" id="RHEA:24020"/>
        <dbReference type="ChEBI" id="CHEBI:29806"/>
        <dbReference type="ChEBI" id="CHEBI:32682"/>
        <dbReference type="ChEBI" id="CHEBI:57472"/>
        <dbReference type="EC" id="4.3.2.1"/>
    </reaction>
</comment>
<dbReference type="SUPFAM" id="SSF48557">
    <property type="entry name" value="L-aspartase-like"/>
    <property type="match status" value="1"/>
</dbReference>
<dbReference type="GO" id="GO:0004056">
    <property type="term" value="F:argininosuccinate lyase activity"/>
    <property type="evidence" value="ECO:0007669"/>
    <property type="project" value="UniProtKB-UniRule"/>
</dbReference>
<proteinExistence type="inferred from homology"/>
<dbReference type="GO" id="GO:0005829">
    <property type="term" value="C:cytosol"/>
    <property type="evidence" value="ECO:0007669"/>
    <property type="project" value="TreeGrafter"/>
</dbReference>
<organism evidence="7 8">
    <name type="scientific">Fodinibius roseus</name>
    <dbReference type="NCBI Taxonomy" id="1194090"/>
    <lineage>
        <taxon>Bacteria</taxon>
        <taxon>Pseudomonadati</taxon>
        <taxon>Balneolota</taxon>
        <taxon>Balneolia</taxon>
        <taxon>Balneolales</taxon>
        <taxon>Balneolaceae</taxon>
        <taxon>Fodinibius</taxon>
    </lineage>
</organism>
<comment type="subcellular location">
    <subcellularLocation>
        <location evidence="5">Cytoplasm</location>
    </subcellularLocation>
</comment>
<dbReference type="OrthoDB" id="9769623at2"/>
<evidence type="ECO:0000256" key="5">
    <source>
        <dbReference type="HAMAP-Rule" id="MF_00006"/>
    </source>
</evidence>
<evidence type="ECO:0000256" key="1">
    <source>
        <dbReference type="ARBA" id="ARBA00000985"/>
    </source>
</evidence>
<keyword evidence="5" id="KW-0028">Amino-acid biosynthesis</keyword>
<comment type="pathway">
    <text evidence="2 5">Amino-acid biosynthesis; L-arginine biosynthesis; L-arginine from L-ornithine and carbamoyl phosphate: step 3/3.</text>
</comment>
<dbReference type="CDD" id="cd01359">
    <property type="entry name" value="Argininosuccinate_lyase"/>
    <property type="match status" value="1"/>
</dbReference>
<evidence type="ECO:0000313" key="8">
    <source>
        <dbReference type="Proteomes" id="UP000184041"/>
    </source>
</evidence>
<keyword evidence="5 7" id="KW-0456">Lyase</keyword>
<dbReference type="InterPro" id="IPR022761">
    <property type="entry name" value="Fumarate_lyase_N"/>
</dbReference>
<dbReference type="InterPro" id="IPR009049">
    <property type="entry name" value="Argininosuccinate_lyase"/>
</dbReference>
<dbReference type="PANTHER" id="PTHR43814:SF1">
    <property type="entry name" value="ARGININOSUCCINATE LYASE"/>
    <property type="match status" value="1"/>
</dbReference>
<comment type="similarity">
    <text evidence="5">Belongs to the lyase 1 family. Argininosuccinate lyase subfamily.</text>
</comment>
<dbReference type="PANTHER" id="PTHR43814">
    <property type="entry name" value="ARGININOSUCCINATE LYASE"/>
    <property type="match status" value="1"/>
</dbReference>
<dbReference type="InterPro" id="IPR000362">
    <property type="entry name" value="Fumarate_lyase_fam"/>
</dbReference>
<dbReference type="HAMAP" id="MF_00006">
    <property type="entry name" value="Arg_succ_lyase"/>
    <property type="match status" value="1"/>
</dbReference>
<gene>
    <name evidence="5" type="primary">argH</name>
    <name evidence="7" type="ORF">SAMN05443144_104112</name>
</gene>
<dbReference type="STRING" id="1194090.SAMN05443144_104112"/>
<dbReference type="UniPathway" id="UPA00068">
    <property type="reaction ID" value="UER00114"/>
</dbReference>
<evidence type="ECO:0000313" key="7">
    <source>
        <dbReference type="EMBL" id="SHE92215.1"/>
    </source>
</evidence>